<organism evidence="7 8">
    <name type="scientific">Papaver atlanticum</name>
    <dbReference type="NCBI Taxonomy" id="357466"/>
    <lineage>
        <taxon>Eukaryota</taxon>
        <taxon>Viridiplantae</taxon>
        <taxon>Streptophyta</taxon>
        <taxon>Embryophyta</taxon>
        <taxon>Tracheophyta</taxon>
        <taxon>Spermatophyta</taxon>
        <taxon>Magnoliopsida</taxon>
        <taxon>Ranunculales</taxon>
        <taxon>Papaveraceae</taxon>
        <taxon>Papaveroideae</taxon>
        <taxon>Papaver</taxon>
    </lineage>
</organism>
<proteinExistence type="inferred from homology"/>
<dbReference type="Gene3D" id="2.20.25.30">
    <property type="match status" value="1"/>
</dbReference>
<dbReference type="GO" id="GO:0006412">
    <property type="term" value="P:translation"/>
    <property type="evidence" value="ECO:0007669"/>
    <property type="project" value="InterPro"/>
</dbReference>
<dbReference type="AlphaFoldDB" id="A0AAD4SDU0"/>
<dbReference type="InterPro" id="IPR011331">
    <property type="entry name" value="Ribosomal_eL37/eL43"/>
</dbReference>
<dbReference type="EMBL" id="JAJJMB010011222">
    <property type="protein sequence ID" value="KAI3903223.1"/>
    <property type="molecule type" value="Genomic_DNA"/>
</dbReference>
<evidence type="ECO:0008006" key="9">
    <source>
        <dbReference type="Google" id="ProtNLM"/>
    </source>
</evidence>
<dbReference type="GO" id="GO:1990904">
    <property type="term" value="C:ribonucleoprotein complex"/>
    <property type="evidence" value="ECO:0007669"/>
    <property type="project" value="UniProtKB-KW"/>
</dbReference>
<evidence type="ECO:0000256" key="1">
    <source>
        <dbReference type="ARBA" id="ARBA00008672"/>
    </source>
</evidence>
<dbReference type="SUPFAM" id="SSF57829">
    <property type="entry name" value="Zn-binding ribosomal proteins"/>
    <property type="match status" value="1"/>
</dbReference>
<dbReference type="GO" id="GO:0008270">
    <property type="term" value="F:zinc ion binding"/>
    <property type="evidence" value="ECO:0007669"/>
    <property type="project" value="UniProtKB-KW"/>
</dbReference>
<keyword evidence="2" id="KW-0479">Metal-binding</keyword>
<evidence type="ECO:0000313" key="7">
    <source>
        <dbReference type="EMBL" id="KAI3903223.1"/>
    </source>
</evidence>
<dbReference type="GO" id="GO:0005840">
    <property type="term" value="C:ribosome"/>
    <property type="evidence" value="ECO:0007669"/>
    <property type="project" value="UniProtKB-KW"/>
</dbReference>
<dbReference type="PANTHER" id="PTHR48149">
    <property type="entry name" value="60S RIBOSOMAL PROTEIN L37A-2"/>
    <property type="match status" value="1"/>
</dbReference>
<protein>
    <recommendedName>
        <fullName evidence="9">60S ribosomal protein L37a</fullName>
    </recommendedName>
</protein>
<dbReference type="InterPro" id="IPR002674">
    <property type="entry name" value="Ribosomal_eL43"/>
</dbReference>
<sequence length="74" mass="8366">MILSSFSLKFRHLSTSVVAEMENKHKQIKKMEISQHTKYFSEFYGKYAVKRKAVGIWGCKDCGKVKAGGAYTSA</sequence>
<comment type="caution">
    <text evidence="7">The sequence shown here is derived from an EMBL/GenBank/DDBJ whole genome shotgun (WGS) entry which is preliminary data.</text>
</comment>
<keyword evidence="4" id="KW-0862">Zinc</keyword>
<dbReference type="GO" id="GO:0003735">
    <property type="term" value="F:structural constituent of ribosome"/>
    <property type="evidence" value="ECO:0007669"/>
    <property type="project" value="InterPro"/>
</dbReference>
<evidence type="ECO:0000256" key="5">
    <source>
        <dbReference type="ARBA" id="ARBA00022980"/>
    </source>
</evidence>
<keyword evidence="5" id="KW-0689">Ribosomal protein</keyword>
<dbReference type="Pfam" id="PF01780">
    <property type="entry name" value="Ribosomal_L37ae"/>
    <property type="match status" value="1"/>
</dbReference>
<dbReference type="InterPro" id="IPR011332">
    <property type="entry name" value="Ribosomal_zn-bd"/>
</dbReference>
<name>A0AAD4SDU0_9MAGN</name>
<dbReference type="PANTHER" id="PTHR48149:SF1">
    <property type="entry name" value="LARGE RIBOSOMAL SUBUNIT PROTEIN EL43Y"/>
    <property type="match status" value="1"/>
</dbReference>
<evidence type="ECO:0000256" key="6">
    <source>
        <dbReference type="ARBA" id="ARBA00023274"/>
    </source>
</evidence>
<keyword evidence="6" id="KW-0687">Ribonucleoprotein</keyword>
<gene>
    <name evidence="7" type="ORF">MKW98_031877</name>
</gene>
<evidence type="ECO:0000256" key="4">
    <source>
        <dbReference type="ARBA" id="ARBA00022833"/>
    </source>
</evidence>
<evidence type="ECO:0000256" key="2">
    <source>
        <dbReference type="ARBA" id="ARBA00022723"/>
    </source>
</evidence>
<reference evidence="7" key="1">
    <citation type="submission" date="2022-04" db="EMBL/GenBank/DDBJ databases">
        <title>A functionally conserved STORR gene fusion in Papaver species that diverged 16.8 million years ago.</title>
        <authorList>
            <person name="Catania T."/>
        </authorList>
    </citation>
    <scope>NUCLEOTIDE SEQUENCE</scope>
    <source>
        <strain evidence="7">S-188037</strain>
    </source>
</reference>
<evidence type="ECO:0000313" key="8">
    <source>
        <dbReference type="Proteomes" id="UP001202328"/>
    </source>
</evidence>
<accession>A0AAD4SDU0</accession>
<dbReference type="Proteomes" id="UP001202328">
    <property type="component" value="Unassembled WGS sequence"/>
</dbReference>
<keyword evidence="8" id="KW-1185">Reference proteome</keyword>
<keyword evidence="3" id="KW-0863">Zinc-finger</keyword>
<comment type="similarity">
    <text evidence="1">Belongs to the eukaryotic ribosomal protein eL43 family.</text>
</comment>
<evidence type="ECO:0000256" key="3">
    <source>
        <dbReference type="ARBA" id="ARBA00022771"/>
    </source>
</evidence>